<reference evidence="2" key="1">
    <citation type="journal article" date="2020" name="Stud. Mycol.">
        <title>101 Dothideomycetes genomes: a test case for predicting lifestyles and emergence of pathogens.</title>
        <authorList>
            <person name="Haridas S."/>
            <person name="Albert R."/>
            <person name="Binder M."/>
            <person name="Bloem J."/>
            <person name="Labutti K."/>
            <person name="Salamov A."/>
            <person name="Andreopoulos B."/>
            <person name="Baker S."/>
            <person name="Barry K."/>
            <person name="Bills G."/>
            <person name="Bluhm B."/>
            <person name="Cannon C."/>
            <person name="Castanera R."/>
            <person name="Culley D."/>
            <person name="Daum C."/>
            <person name="Ezra D."/>
            <person name="Gonzalez J."/>
            <person name="Henrissat B."/>
            <person name="Kuo A."/>
            <person name="Liang C."/>
            <person name="Lipzen A."/>
            <person name="Lutzoni F."/>
            <person name="Magnuson J."/>
            <person name="Mondo S."/>
            <person name="Nolan M."/>
            <person name="Ohm R."/>
            <person name="Pangilinan J."/>
            <person name="Park H.-J."/>
            <person name="Ramirez L."/>
            <person name="Alfaro M."/>
            <person name="Sun H."/>
            <person name="Tritt A."/>
            <person name="Yoshinaga Y."/>
            <person name="Zwiers L.-H."/>
            <person name="Turgeon B."/>
            <person name="Goodwin S."/>
            <person name="Spatafora J."/>
            <person name="Crous P."/>
            <person name="Grigoriev I."/>
        </authorList>
    </citation>
    <scope>NUCLEOTIDE SEQUENCE</scope>
    <source>
        <strain evidence="2">CBS 260.36</strain>
    </source>
</reference>
<gene>
    <name evidence="2" type="ORF">K461DRAFT_303298</name>
</gene>
<feature type="compositionally biased region" description="Polar residues" evidence="1">
    <location>
        <begin position="96"/>
        <end position="113"/>
    </location>
</feature>
<organism evidence="2 3">
    <name type="scientific">Myriangium duriaei CBS 260.36</name>
    <dbReference type="NCBI Taxonomy" id="1168546"/>
    <lineage>
        <taxon>Eukaryota</taxon>
        <taxon>Fungi</taxon>
        <taxon>Dikarya</taxon>
        <taxon>Ascomycota</taxon>
        <taxon>Pezizomycotina</taxon>
        <taxon>Dothideomycetes</taxon>
        <taxon>Dothideomycetidae</taxon>
        <taxon>Myriangiales</taxon>
        <taxon>Myriangiaceae</taxon>
        <taxon>Myriangium</taxon>
    </lineage>
</organism>
<dbReference type="EMBL" id="ML996082">
    <property type="protein sequence ID" value="KAF2155834.1"/>
    <property type="molecule type" value="Genomic_DNA"/>
</dbReference>
<comment type="caution">
    <text evidence="2">The sequence shown here is derived from an EMBL/GenBank/DDBJ whole genome shotgun (WGS) entry which is preliminary data.</text>
</comment>
<feature type="compositionally biased region" description="Pro residues" evidence="1">
    <location>
        <begin position="134"/>
        <end position="143"/>
    </location>
</feature>
<dbReference type="OrthoDB" id="2575228at2759"/>
<dbReference type="Proteomes" id="UP000799439">
    <property type="component" value="Unassembled WGS sequence"/>
</dbReference>
<feature type="region of interest" description="Disordered" evidence="1">
    <location>
        <begin position="96"/>
        <end position="173"/>
    </location>
</feature>
<accession>A0A9P4MN38</accession>
<evidence type="ECO:0000256" key="1">
    <source>
        <dbReference type="SAM" id="MobiDB-lite"/>
    </source>
</evidence>
<feature type="compositionally biased region" description="Pro residues" evidence="1">
    <location>
        <begin position="424"/>
        <end position="435"/>
    </location>
</feature>
<keyword evidence="3" id="KW-1185">Reference proteome</keyword>
<evidence type="ECO:0000313" key="2">
    <source>
        <dbReference type="EMBL" id="KAF2155834.1"/>
    </source>
</evidence>
<feature type="compositionally biased region" description="Basic residues" evidence="1">
    <location>
        <begin position="442"/>
        <end position="451"/>
    </location>
</feature>
<evidence type="ECO:0000313" key="3">
    <source>
        <dbReference type="Proteomes" id="UP000799439"/>
    </source>
</evidence>
<name>A0A9P4MN38_9PEZI</name>
<proteinExistence type="predicted"/>
<evidence type="ECO:0008006" key="4">
    <source>
        <dbReference type="Google" id="ProtNLM"/>
    </source>
</evidence>
<sequence>MQTASVAFPLQFEISESFWSQEYSYDEIFTECIDGMLDDTAPDSASTGGHEAFTPDFFPDIATPPNKQVELVTTLDNGIPTADTQQVTSQTDQFRMPNHQSSEGHVSNLSTTPALRITPRTPSKMHNYDTYSFPSPPPVPPAYDEPRGRTQAGASRGSIKRSRNPSGIRKPLRYAKSTPNMVGSFKLRGGINDLFGDAFETPPPMPLMAPLSVVPGSGSLWNPGHVPLPSPNQVEGASSAPFMGFADLSISEKVIQHQPTHAFDFGLPQMTPLDPIQAQSVTGDLGSGAGGLNVTLVQSIGGNASRFFDNGNGLNMTTTDFATLLAPSEAWDRPHSDRPETLSLNAAAMQAIPPRAVMSALPFASPAFSFDGAFSTTPIDPCISPKTTQYPLLTTNFSHHYTTHSNKPQTPLPRTRPRRSASTTPPPVPAIPPTPTQARSTSRLRHHRRTRSGPAPTGCSNTSRSSRSRSRNGSPQKQPGGAFVNFTPDDAPKLLAGVAPSGSSKTKAKRDREVIDAKRRFNAALRAVKEGNLEALKEVVRRGVNL</sequence>
<protein>
    <recommendedName>
        <fullName evidence="4">Developmental regulatory protein wetA</fullName>
    </recommendedName>
</protein>
<dbReference type="AlphaFoldDB" id="A0A9P4MN38"/>
<feature type="region of interest" description="Disordered" evidence="1">
    <location>
        <begin position="399"/>
        <end position="489"/>
    </location>
</feature>